<gene>
    <name evidence="1" type="ORF">BU25DRAFT_494703</name>
</gene>
<comment type="caution">
    <text evidence="1">The sequence shown here is derived from an EMBL/GenBank/DDBJ whole genome shotgun (WGS) entry which is preliminary data.</text>
</comment>
<sequence>MQQVDQWIKDINTAFQYAQVLEDSVTCTHWIMGMIHFNTHRELIQQQINKGSIRTWANLRLEEEQLVQDPVFTWYKNYDKFFNFEWRDKDSLLRNPNPTRLGVVKSKLEVLLGGLKHLSVGEFVSPTGSRRAVLAKSTINEEVKHVDSAAEVRLDLHGRLSDCIYALTDLMIQCTATEYAEHPA</sequence>
<reference evidence="1" key="1">
    <citation type="journal article" date="2020" name="Stud. Mycol.">
        <title>101 Dothideomycetes genomes: a test case for predicting lifestyles and emergence of pathogens.</title>
        <authorList>
            <person name="Haridas S."/>
            <person name="Albert R."/>
            <person name="Binder M."/>
            <person name="Bloem J."/>
            <person name="Labutti K."/>
            <person name="Salamov A."/>
            <person name="Andreopoulos B."/>
            <person name="Baker S."/>
            <person name="Barry K."/>
            <person name="Bills G."/>
            <person name="Bluhm B."/>
            <person name="Cannon C."/>
            <person name="Castanera R."/>
            <person name="Culley D."/>
            <person name="Daum C."/>
            <person name="Ezra D."/>
            <person name="Gonzalez J."/>
            <person name="Henrissat B."/>
            <person name="Kuo A."/>
            <person name="Liang C."/>
            <person name="Lipzen A."/>
            <person name="Lutzoni F."/>
            <person name="Magnuson J."/>
            <person name="Mondo S."/>
            <person name="Nolan M."/>
            <person name="Ohm R."/>
            <person name="Pangilinan J."/>
            <person name="Park H.-J."/>
            <person name="Ramirez L."/>
            <person name="Alfaro M."/>
            <person name="Sun H."/>
            <person name="Tritt A."/>
            <person name="Yoshinaga Y."/>
            <person name="Zwiers L.-H."/>
            <person name="Turgeon B."/>
            <person name="Goodwin S."/>
            <person name="Spatafora J."/>
            <person name="Crous P."/>
            <person name="Grigoriev I."/>
        </authorList>
    </citation>
    <scope>NUCLEOTIDE SEQUENCE</scope>
    <source>
        <strain evidence="1">CBS 525.71</strain>
    </source>
</reference>
<evidence type="ECO:0000313" key="2">
    <source>
        <dbReference type="Proteomes" id="UP000799754"/>
    </source>
</evidence>
<dbReference type="EMBL" id="MU006741">
    <property type="protein sequence ID" value="KAF2622826.1"/>
    <property type="molecule type" value="Genomic_DNA"/>
</dbReference>
<proteinExistence type="predicted"/>
<organism evidence="1 2">
    <name type="scientific">Macroventuria anomochaeta</name>
    <dbReference type="NCBI Taxonomy" id="301207"/>
    <lineage>
        <taxon>Eukaryota</taxon>
        <taxon>Fungi</taxon>
        <taxon>Dikarya</taxon>
        <taxon>Ascomycota</taxon>
        <taxon>Pezizomycotina</taxon>
        <taxon>Dothideomycetes</taxon>
        <taxon>Pleosporomycetidae</taxon>
        <taxon>Pleosporales</taxon>
        <taxon>Pleosporineae</taxon>
        <taxon>Didymellaceae</taxon>
        <taxon>Macroventuria</taxon>
    </lineage>
</organism>
<evidence type="ECO:0000313" key="1">
    <source>
        <dbReference type="EMBL" id="KAF2622826.1"/>
    </source>
</evidence>
<name>A0ACB6RLN3_9PLEO</name>
<accession>A0ACB6RLN3</accession>
<protein>
    <submittedName>
        <fullName evidence="1">Uncharacterized protein</fullName>
    </submittedName>
</protein>
<dbReference type="Proteomes" id="UP000799754">
    <property type="component" value="Unassembled WGS sequence"/>
</dbReference>
<keyword evidence="2" id="KW-1185">Reference proteome</keyword>